<evidence type="ECO:0000256" key="2">
    <source>
        <dbReference type="SAM" id="Phobius"/>
    </source>
</evidence>
<feature type="compositionally biased region" description="Low complexity" evidence="1">
    <location>
        <begin position="69"/>
        <end position="89"/>
    </location>
</feature>
<evidence type="ECO:0000313" key="3">
    <source>
        <dbReference type="EMBL" id="KAL1245547.1"/>
    </source>
</evidence>
<feature type="transmembrane region" description="Helical" evidence="2">
    <location>
        <begin position="195"/>
        <end position="217"/>
    </location>
</feature>
<feature type="transmembrane region" description="Helical" evidence="2">
    <location>
        <begin position="259"/>
        <end position="282"/>
    </location>
</feature>
<feature type="transmembrane region" description="Helical" evidence="2">
    <location>
        <begin position="297"/>
        <end position="319"/>
    </location>
</feature>
<proteinExistence type="predicted"/>
<keyword evidence="4" id="KW-1185">Reference proteome</keyword>
<dbReference type="EMBL" id="JBEUSY010000085">
    <property type="protein sequence ID" value="KAL1245547.1"/>
    <property type="molecule type" value="Genomic_DNA"/>
</dbReference>
<reference evidence="3 4" key="1">
    <citation type="submission" date="2024-07" db="EMBL/GenBank/DDBJ databases">
        <title>Enhanced genomic and transcriptomic resources for Trichinella pseudospiralis and T. spiralis underpin the discovery of pronounced molecular differences between stages and species.</title>
        <authorList>
            <person name="Pasi K.K."/>
            <person name="La Rosa G."/>
            <person name="Gomez-Morales M.A."/>
            <person name="Tosini F."/>
            <person name="Sumanam S."/>
            <person name="Young N.D."/>
            <person name="Chang B.C."/>
            <person name="Robin G.B."/>
        </authorList>
    </citation>
    <scope>NUCLEOTIDE SEQUENCE [LARGE SCALE GENOMIC DNA]</scope>
    <source>
        <strain evidence="3">ISS534</strain>
    </source>
</reference>
<name>A0ABR3L1M6_TRISP</name>
<feature type="region of interest" description="Disordered" evidence="1">
    <location>
        <begin position="1"/>
        <end position="89"/>
    </location>
</feature>
<keyword evidence="2" id="KW-0812">Transmembrane</keyword>
<organism evidence="3 4">
    <name type="scientific">Trichinella spiralis</name>
    <name type="common">Trichina worm</name>
    <dbReference type="NCBI Taxonomy" id="6334"/>
    <lineage>
        <taxon>Eukaryota</taxon>
        <taxon>Metazoa</taxon>
        <taxon>Ecdysozoa</taxon>
        <taxon>Nematoda</taxon>
        <taxon>Enoplea</taxon>
        <taxon>Dorylaimia</taxon>
        <taxon>Trichinellida</taxon>
        <taxon>Trichinellidae</taxon>
        <taxon>Trichinella</taxon>
    </lineage>
</organism>
<feature type="transmembrane region" description="Helical" evidence="2">
    <location>
        <begin position="166"/>
        <end position="183"/>
    </location>
</feature>
<feature type="transmembrane region" description="Helical" evidence="2">
    <location>
        <begin position="487"/>
        <end position="512"/>
    </location>
</feature>
<gene>
    <name evidence="3" type="ORF">TSPI_05718</name>
</gene>
<feature type="compositionally biased region" description="Polar residues" evidence="1">
    <location>
        <begin position="7"/>
        <end position="22"/>
    </location>
</feature>
<keyword evidence="2" id="KW-0472">Membrane</keyword>
<evidence type="ECO:0000313" key="4">
    <source>
        <dbReference type="Proteomes" id="UP001558632"/>
    </source>
</evidence>
<feature type="region of interest" description="Disordered" evidence="1">
    <location>
        <begin position="122"/>
        <end position="143"/>
    </location>
</feature>
<feature type="transmembrane region" description="Helical" evidence="2">
    <location>
        <begin position="538"/>
        <end position="558"/>
    </location>
</feature>
<comment type="caution">
    <text evidence="3">The sequence shown here is derived from an EMBL/GenBank/DDBJ whole genome shotgun (WGS) entry which is preliminary data.</text>
</comment>
<keyword evidence="2" id="KW-1133">Transmembrane helix</keyword>
<accession>A0ABR3L1M6</accession>
<dbReference type="Proteomes" id="UP001558632">
    <property type="component" value="Unassembled WGS sequence"/>
</dbReference>
<protein>
    <submittedName>
        <fullName evidence="3">DNA repair protein RecO</fullName>
    </submittedName>
</protein>
<sequence length="734" mass="81918">MAETVTCGKQTGWSKPTASFNAPNGRRQGAAVSGFFGKVTQTEKLSQHMPQPDPQPQPQHPLSRCLGGSSFSSTTVTTSSTSTSSTVSSNILRVPMQQLNPTLPVAVINMYTEDRRPERLNVIRPNPASPASHPRQARRTEPTPTRLVKAYAQQQQHQHQQQQHQLWLMVYLLNLIADWVHTFHACRGLTVTFPLKSWCAVVMVCSCVVGSTLNFLLVHLCCEHALRPARLNISAGTENACFCRPLCVYFKRWLFSFDCFRISFLIMLLEDLPLTIINYVWLSGCIVPNPAQPCWPLVFAALSTLLSLGWRFIMVGFSFKRLQISNWRQRRRLAHCNHCAPSPTKPQVNSAHLSVNTTTTTTTTTTTLTADSVQTVERNSDMMDSLLVAIDLGAESNSTSAGSAMSNCKELDFLWPVRVTSSVFRSQEALVQFRRLTKSNSNIVVDRSTLAAEVEESSNSPTPATSTTPTISLRIGQLAWLTTRQCCCFVVCLLLYVFTVLIGCAPCIHHYYKSVEPAQQSRTVRRLVSACTTVHQTALLGFSLTTLVSLFVLNVLWLQSILLLGTDRSTVMHVAQLCVRVDPTEQTIEPILASAHHLTALQTLNNMSKTTPPYWECKPIFDDQPPPPEGTIGASRRWMLKKPHAWILVKHHDNSQRLTIWADVEVGSRADQTTIIWYDVMLNNGSQCTTNAVEVGRSWRVLTDVHLSADQWPLWQACHCTYAVKNAQELSCVT</sequence>
<evidence type="ECO:0000256" key="1">
    <source>
        <dbReference type="SAM" id="MobiDB-lite"/>
    </source>
</evidence>